<name>A0A834PBU0_VESPE</name>
<dbReference type="UniPathway" id="UPA00559"/>
<dbReference type="EMBL" id="JACSDY010000002">
    <property type="protein sequence ID" value="KAF7435088.1"/>
    <property type="molecule type" value="Genomic_DNA"/>
</dbReference>
<dbReference type="Gene3D" id="3.30.1330.40">
    <property type="entry name" value="RutC-like"/>
    <property type="match status" value="2"/>
</dbReference>
<dbReference type="InterPro" id="IPR030662">
    <property type="entry name" value="DPH6/MJ0570"/>
</dbReference>
<dbReference type="FunFam" id="3.40.50.620:FF:000069">
    <property type="entry name" value="diphthine--ammonia ligase"/>
    <property type="match status" value="1"/>
</dbReference>
<evidence type="ECO:0000256" key="7">
    <source>
        <dbReference type="ARBA" id="ARBA00022840"/>
    </source>
</evidence>
<dbReference type="PANTHER" id="PTHR12196:SF2">
    <property type="entry name" value="DIPHTHINE--AMMONIA LIGASE"/>
    <property type="match status" value="1"/>
</dbReference>
<evidence type="ECO:0000256" key="5">
    <source>
        <dbReference type="ARBA" id="ARBA00022598"/>
    </source>
</evidence>
<comment type="catalytic activity">
    <reaction evidence="12">
        <text>diphthine-[translation elongation factor 2] + NH4(+) + ATP = diphthamide-[translation elongation factor 2] + AMP + diphosphate + H(+)</text>
        <dbReference type="Rhea" id="RHEA:19753"/>
        <dbReference type="Rhea" id="RHEA-COMP:10172"/>
        <dbReference type="Rhea" id="RHEA-COMP:10174"/>
        <dbReference type="ChEBI" id="CHEBI:15378"/>
        <dbReference type="ChEBI" id="CHEBI:16692"/>
        <dbReference type="ChEBI" id="CHEBI:28938"/>
        <dbReference type="ChEBI" id="CHEBI:30616"/>
        <dbReference type="ChEBI" id="CHEBI:33019"/>
        <dbReference type="ChEBI" id="CHEBI:82696"/>
        <dbReference type="ChEBI" id="CHEBI:456215"/>
        <dbReference type="EC" id="6.3.1.14"/>
    </reaction>
</comment>
<evidence type="ECO:0000256" key="9">
    <source>
        <dbReference type="ARBA" id="ARBA00031202"/>
    </source>
</evidence>
<dbReference type="AlphaFoldDB" id="A0A834PBU0"/>
<evidence type="ECO:0000256" key="11">
    <source>
        <dbReference type="ARBA" id="ARBA00032849"/>
    </source>
</evidence>
<dbReference type="InterPro" id="IPR035959">
    <property type="entry name" value="RutC-like_sf"/>
</dbReference>
<evidence type="ECO:0000256" key="12">
    <source>
        <dbReference type="ARBA" id="ARBA00048108"/>
    </source>
</evidence>
<keyword evidence="5" id="KW-0436">Ligase</keyword>
<reference evidence="14" key="1">
    <citation type="journal article" date="2020" name="G3 (Bethesda)">
        <title>High-Quality Assemblies for Three Invasive Social Wasps from the &lt;i&gt;Vespula&lt;/i&gt; Genus.</title>
        <authorList>
            <person name="Harrop T.W.R."/>
            <person name="Guhlin J."/>
            <person name="McLaughlin G.M."/>
            <person name="Permina E."/>
            <person name="Stockwell P."/>
            <person name="Gilligan J."/>
            <person name="Le Lec M.F."/>
            <person name="Gruber M.A.M."/>
            <person name="Quinn O."/>
            <person name="Lovegrove M."/>
            <person name="Duncan E.J."/>
            <person name="Remnant E.J."/>
            <person name="Van Eeckhoven J."/>
            <person name="Graham B."/>
            <person name="Knapp R.A."/>
            <person name="Langford K.W."/>
            <person name="Kronenberg Z."/>
            <person name="Press M.O."/>
            <person name="Eacker S.M."/>
            <person name="Wilson-Rankin E.E."/>
            <person name="Purcell J."/>
            <person name="Lester P.J."/>
            <person name="Dearden P.K."/>
        </authorList>
    </citation>
    <scope>NUCLEOTIDE SEQUENCE</scope>
    <source>
        <strain evidence="14">Volc-1</strain>
    </source>
</reference>
<protein>
    <recommendedName>
        <fullName evidence="4">Diphthine--ammonia ligase</fullName>
        <ecNumber evidence="3">6.3.1.14</ecNumber>
    </recommendedName>
    <alternativeName>
        <fullName evidence="9">ATP-binding domain-containing protein 4</fullName>
    </alternativeName>
    <alternativeName>
        <fullName evidence="8">Diphthamide synthase</fullName>
    </alternativeName>
    <alternativeName>
        <fullName evidence="10">Diphthamide synthetase</fullName>
    </alternativeName>
    <alternativeName>
        <fullName evidence="11">Protein DPH6 homolog</fullName>
    </alternativeName>
</protein>
<dbReference type="Proteomes" id="UP000600918">
    <property type="component" value="Unassembled WGS sequence"/>
</dbReference>
<evidence type="ECO:0000256" key="2">
    <source>
        <dbReference type="ARBA" id="ARBA00008496"/>
    </source>
</evidence>
<evidence type="ECO:0000313" key="14">
    <source>
        <dbReference type="EMBL" id="KAF7435088.1"/>
    </source>
</evidence>
<dbReference type="EC" id="6.3.1.14" evidence="3"/>
<comment type="similarity">
    <text evidence="2">Belongs to the Diphthine--ammonia ligase family.</text>
</comment>
<feature type="domain" description="Diphthamide synthase" evidence="13">
    <location>
        <begin position="1"/>
        <end position="226"/>
    </location>
</feature>
<dbReference type="Gene3D" id="3.90.1490.10">
    <property type="entry name" value="putative n-type atp pyrophosphatase, domain 2"/>
    <property type="match status" value="1"/>
</dbReference>
<dbReference type="Gene3D" id="3.40.50.620">
    <property type="entry name" value="HUPs"/>
    <property type="match status" value="1"/>
</dbReference>
<organism evidence="14 15">
    <name type="scientific">Vespula pensylvanica</name>
    <name type="common">Western yellow jacket</name>
    <name type="synonym">Wasp</name>
    <dbReference type="NCBI Taxonomy" id="30213"/>
    <lineage>
        <taxon>Eukaryota</taxon>
        <taxon>Metazoa</taxon>
        <taxon>Ecdysozoa</taxon>
        <taxon>Arthropoda</taxon>
        <taxon>Hexapoda</taxon>
        <taxon>Insecta</taxon>
        <taxon>Pterygota</taxon>
        <taxon>Neoptera</taxon>
        <taxon>Endopterygota</taxon>
        <taxon>Hymenoptera</taxon>
        <taxon>Apocrita</taxon>
        <taxon>Aculeata</taxon>
        <taxon>Vespoidea</taxon>
        <taxon>Vespidae</taxon>
        <taxon>Vespinae</taxon>
        <taxon>Vespula</taxon>
    </lineage>
</organism>
<dbReference type="FunFam" id="3.90.1490.10:FF:000001">
    <property type="entry name" value="Diphthine--ammonia ligase"/>
    <property type="match status" value="1"/>
</dbReference>
<dbReference type="PANTHER" id="PTHR12196">
    <property type="entry name" value="DOMAIN OF UNKNOWN FUNCTION 71 DUF71 -CONTAINING PROTEIN"/>
    <property type="match status" value="1"/>
</dbReference>
<evidence type="ECO:0000256" key="1">
    <source>
        <dbReference type="ARBA" id="ARBA00005156"/>
    </source>
</evidence>
<dbReference type="CDD" id="cd01994">
    <property type="entry name" value="AANH_PF0828-like"/>
    <property type="match status" value="1"/>
</dbReference>
<evidence type="ECO:0000256" key="8">
    <source>
        <dbReference type="ARBA" id="ARBA00029814"/>
    </source>
</evidence>
<dbReference type="InterPro" id="IPR014729">
    <property type="entry name" value="Rossmann-like_a/b/a_fold"/>
</dbReference>
<gene>
    <name evidence="14" type="ORF">H0235_003279</name>
</gene>
<evidence type="ECO:0000256" key="6">
    <source>
        <dbReference type="ARBA" id="ARBA00022741"/>
    </source>
</evidence>
<dbReference type="CDD" id="cd06155">
    <property type="entry name" value="eu_AANH_C_1"/>
    <property type="match status" value="1"/>
</dbReference>
<dbReference type="NCBIfam" id="TIGR00290">
    <property type="entry name" value="MJ0570_dom"/>
    <property type="match status" value="1"/>
</dbReference>
<dbReference type="Pfam" id="PF01902">
    <property type="entry name" value="Diphthami_syn_2"/>
    <property type="match status" value="1"/>
</dbReference>
<dbReference type="FunFam" id="3.30.1330.40:FF:000010">
    <property type="entry name" value="Diphthine--ammonia ligase"/>
    <property type="match status" value="1"/>
</dbReference>
<dbReference type="InterPro" id="IPR006175">
    <property type="entry name" value="YjgF/YER057c/UK114"/>
</dbReference>
<sequence>MRVVALLSGGKDSCFNMMQCIAAGHDVVAIANLYPVGKDELDSFMFQTVGHQGVDYIAEAMGLPIYREPTFGRSKMQEKLYHPTEDDEVEDLFRLLNKVKKQENIEGVSSGAVLSDYQRIRVENVCSRLGLISLSYLWRREQEDLLKEMIENSINAVIIKVAALGLEPRHLGKSILELQSHFAKIKEKYGVNVCGEGGEYETFTLDCPLFSKSIIIDKYESVVHSNDDIAPVGYLNFKKIHLRDKNNDLDMLSLRERLKSVSVKSPYDYISEVVGPELQDGCNLSEDETDEQACDDHNMKASNSGHFNPPSPVQVLYEEEDYPDIPVINKNQTGWFWFGGIAGKHSDAKSAMKEALEKLSSLVKKENLQISDIVAVTLYIKDMTNYASINEVYTSWLNKTNPPVRVCIECPLNIHVILDAIAYKEIQDCSDKKVHKRHTMHVQSISHWAPANIGPYSQAVRVGDIISVAGQIPLVPGSMTLLDLNIKRQCRLTLRHIDRIVKAMDTNTQLRDIVQGICFLTHPSYIPDARKEWEKRTNNAIVDYIVVPHLPRDAQVEWCVWAHRDNNRFEYEETGKCVGNFKVAIRRRWNYENNVSAIVCYLSTGSSNSTGNLAAETNLPSTELTTAELTEVFEYLLCKLTKGTQTINPTCNLRIFYKVGSSPGPNFVHNVLSQFSTRNLVSTIIPATHLHNFSTFLSICGIRHEPESGTFTGISLLLKFSFIKKVKLLNQTETKRTRSLAII</sequence>
<keyword evidence="7" id="KW-0067">ATP-binding</keyword>
<dbReference type="GO" id="GO:0017178">
    <property type="term" value="F:diphthine-ammonia ligase activity"/>
    <property type="evidence" value="ECO:0007669"/>
    <property type="project" value="UniProtKB-EC"/>
</dbReference>
<dbReference type="CDD" id="cd06156">
    <property type="entry name" value="eu_AANH_C_2"/>
    <property type="match status" value="1"/>
</dbReference>
<comment type="pathway">
    <text evidence="1">Protein modification; peptidyl-diphthamide biosynthesis.</text>
</comment>
<evidence type="ECO:0000256" key="3">
    <source>
        <dbReference type="ARBA" id="ARBA00012089"/>
    </source>
</evidence>
<evidence type="ECO:0000313" key="15">
    <source>
        <dbReference type="Proteomes" id="UP000600918"/>
    </source>
</evidence>
<comment type="caution">
    <text evidence="14">The sequence shown here is derived from an EMBL/GenBank/DDBJ whole genome shotgun (WGS) entry which is preliminary data.</text>
</comment>
<evidence type="ECO:0000256" key="10">
    <source>
        <dbReference type="ARBA" id="ARBA00031552"/>
    </source>
</evidence>
<keyword evidence="15" id="KW-1185">Reference proteome</keyword>
<dbReference type="InterPro" id="IPR002761">
    <property type="entry name" value="Diphthami_syn_dom"/>
</dbReference>
<dbReference type="SUPFAM" id="SSF52402">
    <property type="entry name" value="Adenine nucleotide alpha hydrolases-like"/>
    <property type="match status" value="1"/>
</dbReference>
<dbReference type="SUPFAM" id="SSF55298">
    <property type="entry name" value="YjgF-like"/>
    <property type="match status" value="2"/>
</dbReference>
<keyword evidence="6" id="KW-0547">Nucleotide-binding</keyword>
<evidence type="ECO:0000256" key="4">
    <source>
        <dbReference type="ARBA" id="ARBA00018426"/>
    </source>
</evidence>
<dbReference type="GO" id="GO:0017183">
    <property type="term" value="P:protein histidyl modification to diphthamide"/>
    <property type="evidence" value="ECO:0007669"/>
    <property type="project" value="UniProtKB-UniPathway"/>
</dbReference>
<proteinExistence type="inferred from homology"/>
<dbReference type="GO" id="GO:0005524">
    <property type="term" value="F:ATP binding"/>
    <property type="evidence" value="ECO:0007669"/>
    <property type="project" value="UniProtKB-KW"/>
</dbReference>
<evidence type="ECO:0000259" key="13">
    <source>
        <dbReference type="Pfam" id="PF01902"/>
    </source>
</evidence>
<accession>A0A834PBU0</accession>
<dbReference type="Pfam" id="PF01042">
    <property type="entry name" value="Ribonuc_L-PSP"/>
    <property type="match status" value="2"/>
</dbReference>